<gene>
    <name evidence="2" type="ORF">HCN83_16265</name>
</gene>
<evidence type="ECO:0000259" key="1">
    <source>
        <dbReference type="Pfam" id="PF12697"/>
    </source>
</evidence>
<comment type="caution">
    <text evidence="2">The sequence shown here is derived from an EMBL/GenBank/DDBJ whole genome shotgun (WGS) entry which is preliminary data.</text>
</comment>
<keyword evidence="2" id="KW-0378">Hydrolase</keyword>
<dbReference type="SUPFAM" id="SSF53474">
    <property type="entry name" value="alpha/beta-Hydrolases"/>
    <property type="match status" value="1"/>
</dbReference>
<dbReference type="PANTHER" id="PTHR43689:SF8">
    <property type="entry name" value="ALPHA_BETA-HYDROLASES SUPERFAMILY PROTEIN"/>
    <property type="match status" value="1"/>
</dbReference>
<organism evidence="2 3">
    <name type="scientific">Alkalicoccus luteus</name>
    <dbReference type="NCBI Taxonomy" id="1237094"/>
    <lineage>
        <taxon>Bacteria</taxon>
        <taxon>Bacillati</taxon>
        <taxon>Bacillota</taxon>
        <taxon>Bacilli</taxon>
        <taxon>Bacillales</taxon>
        <taxon>Bacillaceae</taxon>
        <taxon>Alkalicoccus</taxon>
    </lineage>
</organism>
<dbReference type="GO" id="GO:0016787">
    <property type="term" value="F:hydrolase activity"/>
    <property type="evidence" value="ECO:0007669"/>
    <property type="project" value="UniProtKB-KW"/>
</dbReference>
<evidence type="ECO:0000313" key="3">
    <source>
        <dbReference type="Proteomes" id="UP000752012"/>
    </source>
</evidence>
<evidence type="ECO:0000313" key="2">
    <source>
        <dbReference type="EMBL" id="NJP39126.1"/>
    </source>
</evidence>
<dbReference type="Pfam" id="PF12697">
    <property type="entry name" value="Abhydrolase_6"/>
    <property type="match status" value="1"/>
</dbReference>
<dbReference type="InterPro" id="IPR029058">
    <property type="entry name" value="AB_hydrolase_fold"/>
</dbReference>
<dbReference type="EMBL" id="JAATHJ010000039">
    <property type="protein sequence ID" value="NJP39126.1"/>
    <property type="molecule type" value="Genomic_DNA"/>
</dbReference>
<accession>A0A969TWJ7</accession>
<dbReference type="Proteomes" id="UP000752012">
    <property type="component" value="Unassembled WGS sequence"/>
</dbReference>
<dbReference type="InterPro" id="IPR000073">
    <property type="entry name" value="AB_hydrolase_1"/>
</dbReference>
<sequence>MKAYNLMLLHGAGGTPSKWRRLTPKLEPFHVRAADLSQGTSIQEKSAALTFDDKTVLIGHSMGSLCALEATSIRHPAAVIIVAGHPELPVHEHVLKKLKAGTYPAGLFHASYAKHVDEELLEEEKVDTYGGSPKQAYIDFKACTDYSSGWSRLEQLKVPVLFIYGSEDRLLPEHAEEKVLGVKPDADVKVIEGSGHYVMLEKPDETAEAILSWLQERKELI</sequence>
<name>A0A969TWJ7_9BACI</name>
<dbReference type="RefSeq" id="WP_168009249.1">
    <property type="nucleotide sequence ID" value="NZ_JAATHJ010000039.1"/>
</dbReference>
<dbReference type="PANTHER" id="PTHR43689">
    <property type="entry name" value="HYDROLASE"/>
    <property type="match status" value="1"/>
</dbReference>
<reference evidence="2 3" key="1">
    <citation type="submission" date="2020-03" db="EMBL/GenBank/DDBJ databases">
        <title>Assessment of the enzymatic potential of alkaline-tolerant lipase obtained from Bacillus luteus H11 (technogenic soil) for the bioremediation of saline soils contaminated with petroleum substances.</title>
        <authorList>
            <person name="Kalwasinska A."/>
        </authorList>
    </citation>
    <scope>NUCLEOTIDE SEQUENCE [LARGE SCALE GENOMIC DNA]</scope>
    <source>
        <strain evidence="2 3">H11</strain>
    </source>
</reference>
<dbReference type="Gene3D" id="3.40.50.1820">
    <property type="entry name" value="alpha/beta hydrolase"/>
    <property type="match status" value="1"/>
</dbReference>
<dbReference type="AlphaFoldDB" id="A0A969TWJ7"/>
<feature type="domain" description="AB hydrolase-1" evidence="1">
    <location>
        <begin position="8"/>
        <end position="209"/>
    </location>
</feature>
<proteinExistence type="predicted"/>
<keyword evidence="3" id="KW-1185">Reference proteome</keyword>
<protein>
    <submittedName>
        <fullName evidence="2">Alpha/beta hydrolase</fullName>
    </submittedName>
</protein>